<proteinExistence type="predicted"/>
<name>A0ACB0J2S2_TRIPR</name>
<dbReference type="Proteomes" id="UP001177021">
    <property type="component" value="Unassembled WGS sequence"/>
</dbReference>
<comment type="caution">
    <text evidence="1">The sequence shown here is derived from an EMBL/GenBank/DDBJ whole genome shotgun (WGS) entry which is preliminary data.</text>
</comment>
<gene>
    <name evidence="1" type="ORF">MILVUS5_LOCUS9296</name>
</gene>
<keyword evidence="2" id="KW-1185">Reference proteome</keyword>
<protein>
    <submittedName>
        <fullName evidence="1">Uncharacterized protein</fullName>
    </submittedName>
</protein>
<dbReference type="EMBL" id="CASHSV030000024">
    <property type="protein sequence ID" value="CAJ2639228.1"/>
    <property type="molecule type" value="Genomic_DNA"/>
</dbReference>
<evidence type="ECO:0000313" key="1">
    <source>
        <dbReference type="EMBL" id="CAJ2639228.1"/>
    </source>
</evidence>
<reference evidence="1" key="1">
    <citation type="submission" date="2023-10" db="EMBL/GenBank/DDBJ databases">
        <authorList>
            <person name="Rodriguez Cubillos JULIANA M."/>
            <person name="De Vega J."/>
        </authorList>
    </citation>
    <scope>NUCLEOTIDE SEQUENCE</scope>
</reference>
<organism evidence="1 2">
    <name type="scientific">Trifolium pratense</name>
    <name type="common">Red clover</name>
    <dbReference type="NCBI Taxonomy" id="57577"/>
    <lineage>
        <taxon>Eukaryota</taxon>
        <taxon>Viridiplantae</taxon>
        <taxon>Streptophyta</taxon>
        <taxon>Embryophyta</taxon>
        <taxon>Tracheophyta</taxon>
        <taxon>Spermatophyta</taxon>
        <taxon>Magnoliopsida</taxon>
        <taxon>eudicotyledons</taxon>
        <taxon>Gunneridae</taxon>
        <taxon>Pentapetalae</taxon>
        <taxon>rosids</taxon>
        <taxon>fabids</taxon>
        <taxon>Fabales</taxon>
        <taxon>Fabaceae</taxon>
        <taxon>Papilionoideae</taxon>
        <taxon>50 kb inversion clade</taxon>
        <taxon>NPAAA clade</taxon>
        <taxon>Hologalegina</taxon>
        <taxon>IRL clade</taxon>
        <taxon>Trifolieae</taxon>
        <taxon>Trifolium</taxon>
    </lineage>
</organism>
<sequence length="203" mass="23702">MEPLYSGAYPAVMVKNVGKRLPKFSRRQYLMVKGSYDFIGLNYYTGYYATNSPCQKVNLSALTDSCSTYTPKRNGVLIGPKAASDWLYIYPRGIQDLLEYIKKKFNDPIIYITENGVDEVNDGTKSLDDKFRINYFRQHLLYIQKAIRNGVKVKGYFAWSFLDDFEGIDGHTVRFGMIYVDYKNGLKRYYKRSALWFKTFLHQ</sequence>
<evidence type="ECO:0000313" key="2">
    <source>
        <dbReference type="Proteomes" id="UP001177021"/>
    </source>
</evidence>
<accession>A0ACB0J2S2</accession>